<evidence type="ECO:0000313" key="2">
    <source>
        <dbReference type="Proteomes" id="UP000887566"/>
    </source>
</evidence>
<proteinExistence type="predicted"/>
<evidence type="ECO:0000256" key="1">
    <source>
        <dbReference type="SAM" id="MobiDB-lite"/>
    </source>
</evidence>
<dbReference type="AlphaFoldDB" id="A0A914UHX7"/>
<name>A0A914UHX7_9BILA</name>
<feature type="region of interest" description="Disordered" evidence="1">
    <location>
        <begin position="47"/>
        <end position="88"/>
    </location>
</feature>
<dbReference type="Proteomes" id="UP000887566">
    <property type="component" value="Unplaced"/>
</dbReference>
<feature type="compositionally biased region" description="Polar residues" evidence="1">
    <location>
        <begin position="11"/>
        <end position="24"/>
    </location>
</feature>
<reference evidence="3" key="1">
    <citation type="submission" date="2022-11" db="UniProtKB">
        <authorList>
            <consortium name="WormBaseParasite"/>
        </authorList>
    </citation>
    <scope>IDENTIFICATION</scope>
</reference>
<protein>
    <submittedName>
        <fullName evidence="3">Uncharacterized protein</fullName>
    </submittedName>
</protein>
<organism evidence="2 3">
    <name type="scientific">Plectus sambesii</name>
    <dbReference type="NCBI Taxonomy" id="2011161"/>
    <lineage>
        <taxon>Eukaryota</taxon>
        <taxon>Metazoa</taxon>
        <taxon>Ecdysozoa</taxon>
        <taxon>Nematoda</taxon>
        <taxon>Chromadorea</taxon>
        <taxon>Plectida</taxon>
        <taxon>Plectina</taxon>
        <taxon>Plectoidea</taxon>
        <taxon>Plectidae</taxon>
        <taxon>Plectus</taxon>
    </lineage>
</organism>
<feature type="compositionally biased region" description="Basic and acidic residues" evidence="1">
    <location>
        <begin position="79"/>
        <end position="88"/>
    </location>
</feature>
<dbReference type="WBParaSite" id="PSAMB.scaffold10172size4292.g33105.t1">
    <property type="protein sequence ID" value="PSAMB.scaffold10172size4292.g33105.t1"/>
    <property type="gene ID" value="PSAMB.scaffold10172size4292.g33105"/>
</dbReference>
<feature type="region of interest" description="Disordered" evidence="1">
    <location>
        <begin position="1"/>
        <end position="28"/>
    </location>
</feature>
<keyword evidence="2" id="KW-1185">Reference proteome</keyword>
<evidence type="ECO:0000313" key="3">
    <source>
        <dbReference type="WBParaSite" id="PSAMB.scaffold10172size4292.g33105.t1"/>
    </source>
</evidence>
<sequence length="88" mass="9861">MLVRRWPVGQATRQRPSETGSRVQIATVLDGRPADGGVAAMLRFIETRRIGGPPRGADRPTDPTRPTQQDRPLPRPVHRRFEWPEGGN</sequence>
<accession>A0A914UHX7</accession>